<evidence type="ECO:0000256" key="1">
    <source>
        <dbReference type="SAM" id="Phobius"/>
    </source>
</evidence>
<organism evidence="2 3">
    <name type="scientific">Acetobacterium bakii</name>
    <dbReference type="NCBI Taxonomy" id="52689"/>
    <lineage>
        <taxon>Bacteria</taxon>
        <taxon>Bacillati</taxon>
        <taxon>Bacillota</taxon>
        <taxon>Clostridia</taxon>
        <taxon>Eubacteriales</taxon>
        <taxon>Eubacteriaceae</taxon>
        <taxon>Acetobacterium</taxon>
    </lineage>
</organism>
<dbReference type="EMBL" id="LGYO01000051">
    <property type="protein sequence ID" value="KNZ40598.1"/>
    <property type="molecule type" value="Genomic_DNA"/>
</dbReference>
<keyword evidence="1" id="KW-1133">Transmembrane helix</keyword>
<sequence length="264" mass="30620">MNEQLKNIFSKIKSYARKKPYLFIFFTFIVALVIPCILIGFYAIGACGFVIIETSLTVSDALDLYVSWLAFMGTVILGCVAIWQNKNANRISNRLLDLENSKLQPEIYIENNSFSLELIDNYDPNGAKEDTFDVVTHNYAKLQNWCLLTFKIINHSDNTAVDFFLISCKLKNIKLGEEDINCNITKSYHDKILSRQSKVYGIYFDFKDLKHHELFQPNGDNQYLYQMILTYVCENSKKSQTTFNYDIIIYLDTSSNTKNIYQLK</sequence>
<name>A0A0L6TWF9_9FIRM</name>
<keyword evidence="1" id="KW-0812">Transmembrane</keyword>
<feature type="transmembrane region" description="Helical" evidence="1">
    <location>
        <begin position="21"/>
        <end position="52"/>
    </location>
</feature>
<reference evidence="3" key="1">
    <citation type="submission" date="2015-07" db="EMBL/GenBank/DDBJ databases">
        <title>Draft genome sequence of Acetobacterium bakii DSM 8293, a potential psychrophilic chemical producer through syngas fermentation.</title>
        <authorList>
            <person name="Song Y."/>
            <person name="Hwang S."/>
            <person name="Cho B.-K."/>
        </authorList>
    </citation>
    <scope>NUCLEOTIDE SEQUENCE [LARGE SCALE GENOMIC DNA]</scope>
    <source>
        <strain evidence="3">DSM 8239</strain>
    </source>
</reference>
<keyword evidence="3" id="KW-1185">Reference proteome</keyword>
<protein>
    <submittedName>
        <fullName evidence="2">Uncharacterized protein</fullName>
    </submittedName>
</protein>
<dbReference type="AlphaFoldDB" id="A0A0L6TWF9"/>
<proteinExistence type="predicted"/>
<keyword evidence="1" id="KW-0472">Membrane</keyword>
<dbReference type="Proteomes" id="UP000036873">
    <property type="component" value="Unassembled WGS sequence"/>
</dbReference>
<comment type="caution">
    <text evidence="2">The sequence shown here is derived from an EMBL/GenBank/DDBJ whole genome shotgun (WGS) entry which is preliminary data.</text>
</comment>
<dbReference type="RefSeq" id="WP_050741548.1">
    <property type="nucleotide sequence ID" value="NZ_LGYO01000051.1"/>
</dbReference>
<evidence type="ECO:0000313" key="2">
    <source>
        <dbReference type="EMBL" id="KNZ40598.1"/>
    </source>
</evidence>
<gene>
    <name evidence="2" type="ORF">AKG39_16765</name>
</gene>
<dbReference type="PATRIC" id="fig|52689.4.peg.2901"/>
<evidence type="ECO:0000313" key="3">
    <source>
        <dbReference type="Proteomes" id="UP000036873"/>
    </source>
</evidence>
<feature type="transmembrane region" description="Helical" evidence="1">
    <location>
        <begin position="64"/>
        <end position="83"/>
    </location>
</feature>
<accession>A0A0L6TWF9</accession>